<keyword evidence="2" id="KW-0732">Signal</keyword>
<dbReference type="InterPro" id="IPR018974">
    <property type="entry name" value="Tex-like_N"/>
</dbReference>
<dbReference type="GO" id="GO:0003729">
    <property type="term" value="F:mRNA binding"/>
    <property type="evidence" value="ECO:0007669"/>
    <property type="project" value="TreeGrafter"/>
</dbReference>
<dbReference type="Pfam" id="PF22706">
    <property type="entry name" value="Tex_central_region"/>
    <property type="match status" value="1"/>
</dbReference>
<dbReference type="Gene3D" id="3.30.420.140">
    <property type="entry name" value="YqgF/RNase H-like domain"/>
    <property type="match status" value="1"/>
</dbReference>
<name>A0A0S4J4V2_BODSA</name>
<dbReference type="InterPro" id="IPR010994">
    <property type="entry name" value="RuvA_2-like"/>
</dbReference>
<dbReference type="Gene3D" id="1.10.3500.10">
    <property type="entry name" value="Tex N-terminal region-like"/>
    <property type="match status" value="1"/>
</dbReference>
<dbReference type="InterPro" id="IPR050437">
    <property type="entry name" value="Ribos_protein_bS1-like"/>
</dbReference>
<dbReference type="InterPro" id="IPR023319">
    <property type="entry name" value="Tex-like_HTH_dom_sf"/>
</dbReference>
<feature type="region of interest" description="Disordered" evidence="1">
    <location>
        <begin position="1263"/>
        <end position="1288"/>
    </location>
</feature>
<dbReference type="InterPro" id="IPR012337">
    <property type="entry name" value="RNaseH-like_sf"/>
</dbReference>
<feature type="signal peptide" evidence="2">
    <location>
        <begin position="1"/>
        <end position="18"/>
    </location>
</feature>
<dbReference type="Pfam" id="PF09371">
    <property type="entry name" value="Tex_N"/>
    <property type="match status" value="1"/>
</dbReference>
<dbReference type="Proteomes" id="UP000051952">
    <property type="component" value="Unassembled WGS sequence"/>
</dbReference>
<dbReference type="SUPFAM" id="SSF50249">
    <property type="entry name" value="Nucleic acid-binding proteins"/>
    <property type="match status" value="1"/>
</dbReference>
<dbReference type="GO" id="GO:0006412">
    <property type="term" value="P:translation"/>
    <property type="evidence" value="ECO:0007669"/>
    <property type="project" value="TreeGrafter"/>
</dbReference>
<dbReference type="Gene3D" id="1.10.150.310">
    <property type="entry name" value="Tex RuvX-like domain-like"/>
    <property type="match status" value="1"/>
</dbReference>
<dbReference type="PANTHER" id="PTHR10724">
    <property type="entry name" value="30S RIBOSOMAL PROTEIN S1"/>
    <property type="match status" value="1"/>
</dbReference>
<evidence type="ECO:0000256" key="2">
    <source>
        <dbReference type="SAM" id="SignalP"/>
    </source>
</evidence>
<dbReference type="SUPFAM" id="SSF158832">
    <property type="entry name" value="Tex N-terminal region-like"/>
    <property type="match status" value="1"/>
</dbReference>
<dbReference type="Pfam" id="PF16921">
    <property type="entry name" value="Tex_YqgF"/>
    <property type="match status" value="2"/>
</dbReference>
<evidence type="ECO:0000313" key="4">
    <source>
        <dbReference type="EMBL" id="CUG22951.1"/>
    </source>
</evidence>
<dbReference type="Gene3D" id="1.10.10.650">
    <property type="entry name" value="RuvA domain 2-like"/>
    <property type="match status" value="1"/>
</dbReference>
<sequence>MLRRCLIWFNPHVYGVAAGLLGTSVEIAQFVYEETTERGATVPFLARYRRDNTGGMDEKFLQRTIDVTTEQFSIDAKRKRMLKSLKERSMLTDALQERFEAIVTLDTLADLWEPFKETKRSKAARARELGLEPVATRLLETADPIDFAKEVDSVGENNEGRSVLLALVVERLQMSSGDNRDVLVAALMSTGTIKVFSTATQGGGDTATPPAGDNVDEDNDTVTKKLKQKEPKSKHPDGDDHSAELQENRNDQLVKHQQHYMHHDRRSHRIASIKSHTLLAILRGERLGALRLSFEVPKRVTDAYMSTFAAAFPARLNGSGDDDTASAFLRRAMNATTVKAMKSAVNTVRREIQKEASLEASIVFAHNVTDLLMQRPLRGGTLLAMDPGIRHGTKCVVLSEHGALKGKFMVYINEPAAFKEKVRKILKSEQVKKIVIGNGTASREVERLVAEIINTSNDENNNDNEVAAAANNNEENTSPQEADEAKTDHQKQQKVEYAITSEVGASVYSVSPLARLEFPKLDIMFIGAVSIGRRVLDPLSELVKIPVRSLGVGQYQHDVDESLLTRELNRAVALCIATVGINMETTNSTLLGKLSGLSEADTRALLDARTKGTLKKRSDLMQHLSRDTFVNVAGFIRFPNSPEYLDRTSVHPESYSVVAELLSRVTLRRGSFSSVPPVDETVNSKNMATPQRLAELGAALRALDEQRIPIGLDNNTKAVHSLQELISSLVTLGGAVEGGRGGEKQLRQVMGELESPAKDPRESLSTMGLFRTAPTNATGIKVGSVVSGVVNNVTQFGAFVDTGIPYVTLLIPSQFFQFRLGEVLPHIEITRIDNRGRCSGNTPLADMQRRRDNTPAALYELVELHRQRTKQFASVGGGGNGTMSTTTGNAPLKGMFLLGVSTAQHHDDDLFASTNPGGTNVVVKPKAVKPKRGKLATSSATTTHDNVDESSNETITPNTQRKSKDNLSDAKIAVDLLGVLPPLPPPTVDATVQQQQQQEMNDTEVVVSLNSNDSAASTDSDIPAMSGDGVDVVADVNDEELIIQPQQDEVQQGSVDAPETACEHEQPEDEVQQHDEVDEAQLVDPSCENDVAPAATEISDNLTAAGECVVDEASGASAPGGDENGDDLTTTTTTTTEAIVEAQDAQVIATPSTIDDNVVDASMPLYETITIVKREVVGGSALGSKSKAAEEVDEANNVGVDLADHTMTLHPKVKLVTREVASKKQKAASAPSIVDAPDLPVYRGIKIVKYSDMLKEMQSKKAKAHKRLMETEPAQRTKSKTAEEEESNVGVDLVNRTLHPKVKLVTRANKKMLQENGQLEAALVPNIVDAPDLPVYRGIKIVKYSDMLQEMQSKKAKAHKRPDTKELAQRQQTVATPPPEVVTAVALRNAVRIGLHKQGFDRSLLDQYEVVLVPRKEKPREETSPTINIRTRNRRRLVASPVATPSPTDKPALKRRGRPLGWSKQKPQLLKQTKRVEKSV</sequence>
<dbReference type="PANTHER" id="PTHR10724:SF10">
    <property type="entry name" value="S1 RNA-BINDING DOMAIN-CONTAINING PROTEIN 1"/>
    <property type="match status" value="1"/>
</dbReference>
<evidence type="ECO:0000259" key="3">
    <source>
        <dbReference type="SMART" id="SM00732"/>
    </source>
</evidence>
<dbReference type="OrthoDB" id="995477at2759"/>
<keyword evidence="5" id="KW-1185">Reference proteome</keyword>
<evidence type="ECO:0000313" key="5">
    <source>
        <dbReference type="Proteomes" id="UP000051952"/>
    </source>
</evidence>
<reference evidence="5" key="1">
    <citation type="submission" date="2015-09" db="EMBL/GenBank/DDBJ databases">
        <authorList>
            <consortium name="Pathogen Informatics"/>
        </authorList>
    </citation>
    <scope>NUCLEOTIDE SEQUENCE [LARGE SCALE GENOMIC DNA]</scope>
    <source>
        <strain evidence="5">Lake Konstanz</strain>
    </source>
</reference>
<feature type="domain" description="YqgF/RNase H-like" evidence="3">
    <location>
        <begin position="380"/>
        <end position="481"/>
    </location>
</feature>
<dbReference type="GO" id="GO:0006139">
    <property type="term" value="P:nucleobase-containing compound metabolic process"/>
    <property type="evidence" value="ECO:0007669"/>
    <property type="project" value="InterPro"/>
</dbReference>
<accession>A0A0S4J4V2</accession>
<dbReference type="SMART" id="SM00732">
    <property type="entry name" value="YqgFc"/>
    <property type="match status" value="1"/>
</dbReference>
<feature type="chain" id="PRO_5006621955" evidence="2">
    <location>
        <begin position="19"/>
        <end position="1480"/>
    </location>
</feature>
<feature type="region of interest" description="Disordered" evidence="1">
    <location>
        <begin position="1433"/>
        <end position="1480"/>
    </location>
</feature>
<evidence type="ECO:0000256" key="1">
    <source>
        <dbReference type="SAM" id="MobiDB-lite"/>
    </source>
</evidence>
<gene>
    <name evidence="4" type="ORF">BSAL_76085</name>
</gene>
<dbReference type="InterPro" id="IPR055179">
    <property type="entry name" value="Tex-like_central_region"/>
</dbReference>
<dbReference type="InterPro" id="IPR032639">
    <property type="entry name" value="Tex_YqgF"/>
</dbReference>
<feature type="region of interest" description="Disordered" evidence="1">
    <location>
        <begin position="197"/>
        <end position="219"/>
    </location>
</feature>
<dbReference type="InterPro" id="IPR023323">
    <property type="entry name" value="Tex-like_dom_sf"/>
</dbReference>
<dbReference type="InterPro" id="IPR006641">
    <property type="entry name" value="YqgF/RNaseH-like_dom"/>
</dbReference>
<proteinExistence type="predicted"/>
<dbReference type="InterPro" id="IPR012340">
    <property type="entry name" value="NA-bd_OB-fold"/>
</dbReference>
<dbReference type="SUPFAM" id="SSF47781">
    <property type="entry name" value="RuvA domain 2-like"/>
    <property type="match status" value="1"/>
</dbReference>
<protein>
    <submittedName>
        <fullName evidence="4">Transcription modulator accessory protein, putative</fullName>
    </submittedName>
</protein>
<feature type="region of interest" description="Disordered" evidence="1">
    <location>
        <begin position="224"/>
        <end position="243"/>
    </location>
</feature>
<dbReference type="VEuPathDB" id="TriTrypDB:BSAL_76085"/>
<dbReference type="EMBL" id="CYKH01000709">
    <property type="protein sequence ID" value="CUG22951.1"/>
    <property type="molecule type" value="Genomic_DNA"/>
</dbReference>
<dbReference type="GO" id="GO:0003735">
    <property type="term" value="F:structural constituent of ribosome"/>
    <property type="evidence" value="ECO:0007669"/>
    <property type="project" value="TreeGrafter"/>
</dbReference>
<dbReference type="InterPro" id="IPR037027">
    <property type="entry name" value="YqgF/RNaseH-like_dom_sf"/>
</dbReference>
<feature type="compositionally biased region" description="Basic and acidic residues" evidence="1">
    <location>
        <begin position="228"/>
        <end position="243"/>
    </location>
</feature>
<feature type="region of interest" description="Disordered" evidence="1">
    <location>
        <begin position="928"/>
        <end position="966"/>
    </location>
</feature>
<organism evidence="4 5">
    <name type="scientific">Bodo saltans</name>
    <name type="common">Flagellated protozoan</name>
    <dbReference type="NCBI Taxonomy" id="75058"/>
    <lineage>
        <taxon>Eukaryota</taxon>
        <taxon>Discoba</taxon>
        <taxon>Euglenozoa</taxon>
        <taxon>Kinetoplastea</taxon>
        <taxon>Metakinetoplastina</taxon>
        <taxon>Eubodonida</taxon>
        <taxon>Bodonidae</taxon>
        <taxon>Bodo</taxon>
    </lineage>
</organism>
<dbReference type="SUPFAM" id="SSF53098">
    <property type="entry name" value="Ribonuclease H-like"/>
    <property type="match status" value="1"/>
</dbReference>